<dbReference type="Proteomes" id="UP000267096">
    <property type="component" value="Unassembled WGS sequence"/>
</dbReference>
<name>A0A0M3J3S8_ANISI</name>
<dbReference type="CDD" id="cd07042">
    <property type="entry name" value="STAS_SulP_like_sulfate_transporter"/>
    <property type="match status" value="1"/>
</dbReference>
<protein>
    <submittedName>
        <fullName evidence="5">Putative sulfate transporter (inferred by orthology to a S. mansoni protein)</fullName>
    </submittedName>
</protein>
<organism evidence="5">
    <name type="scientific">Anisakis simplex</name>
    <name type="common">Herring worm</name>
    <dbReference type="NCBI Taxonomy" id="6269"/>
    <lineage>
        <taxon>Eukaryota</taxon>
        <taxon>Metazoa</taxon>
        <taxon>Ecdysozoa</taxon>
        <taxon>Nematoda</taxon>
        <taxon>Chromadorea</taxon>
        <taxon>Rhabditida</taxon>
        <taxon>Spirurina</taxon>
        <taxon>Ascaridomorpha</taxon>
        <taxon>Ascaridoidea</taxon>
        <taxon>Anisakidae</taxon>
        <taxon>Anisakis</taxon>
        <taxon>Anisakis simplex complex</taxon>
    </lineage>
</organism>
<reference evidence="3 4" key="2">
    <citation type="submission" date="2018-11" db="EMBL/GenBank/DDBJ databases">
        <authorList>
            <consortium name="Pathogen Informatics"/>
        </authorList>
    </citation>
    <scope>NUCLEOTIDE SEQUENCE [LARGE SCALE GENOMIC DNA]</scope>
</reference>
<dbReference type="WBParaSite" id="ASIM_0000219101-mRNA-1">
    <property type="protein sequence ID" value="ASIM_0000219101-mRNA-1"/>
    <property type="gene ID" value="ASIM_0000219101"/>
</dbReference>
<keyword evidence="4" id="KW-1185">Reference proteome</keyword>
<dbReference type="InterPro" id="IPR002645">
    <property type="entry name" value="STAS_dom"/>
</dbReference>
<accession>A0A0M3J3S8</accession>
<evidence type="ECO:0000313" key="4">
    <source>
        <dbReference type="Proteomes" id="UP000267096"/>
    </source>
</evidence>
<dbReference type="AlphaFoldDB" id="A0A0M3J3S8"/>
<sequence length="301" mass="34709">MFLQVKKTRELWAMSKIDLAIWLVAFWATVIWDVVQGLAIAIGFALITVIFRSQWPKAAKLVQIGDTEIYKDIHRYGVHTTFSHIVIFRYDAPLLFFNSENFKARALEEVEKQENELRSVALSANSTSDTADAPKKSKRSRIYDLPQFHFIRRKDKHETENMVRYLIIDASGFTHMDQMGVKSFKDLSAEMAKRHVEVLIASCRAKIRQKCLQCGLFESLPRNHFYPSIHDAVLYAIHKDEIEEAKKVSQVSQVDAYLHRRKSCSLTFIERNTGLRASLKRDDENCDLSDEVSKEDSESSS</sequence>
<dbReference type="PANTHER" id="PTHR11814">
    <property type="entry name" value="SULFATE TRANSPORTER"/>
    <property type="match status" value="1"/>
</dbReference>
<proteinExistence type="predicted"/>
<reference evidence="5" key="1">
    <citation type="submission" date="2017-02" db="UniProtKB">
        <authorList>
            <consortium name="WormBaseParasite"/>
        </authorList>
    </citation>
    <scope>IDENTIFICATION</scope>
</reference>
<dbReference type="OrthoDB" id="288203at2759"/>
<dbReference type="InterPro" id="IPR036513">
    <property type="entry name" value="STAS_dom_sf"/>
</dbReference>
<dbReference type="GO" id="GO:0055085">
    <property type="term" value="P:transmembrane transport"/>
    <property type="evidence" value="ECO:0007669"/>
    <property type="project" value="InterPro"/>
</dbReference>
<evidence type="ECO:0000313" key="5">
    <source>
        <dbReference type="WBParaSite" id="ASIM_0000219101-mRNA-1"/>
    </source>
</evidence>
<feature type="transmembrane region" description="Helical" evidence="1">
    <location>
        <begin position="20"/>
        <end position="51"/>
    </location>
</feature>
<evidence type="ECO:0000256" key="1">
    <source>
        <dbReference type="SAM" id="Phobius"/>
    </source>
</evidence>
<dbReference type="Gene3D" id="3.30.750.24">
    <property type="entry name" value="STAS domain"/>
    <property type="match status" value="1"/>
</dbReference>
<keyword evidence="1" id="KW-1133">Transmembrane helix</keyword>
<gene>
    <name evidence="3" type="ORF">ASIM_LOCUS2061</name>
</gene>
<evidence type="ECO:0000259" key="2">
    <source>
        <dbReference type="PROSITE" id="PS50801"/>
    </source>
</evidence>
<dbReference type="GO" id="GO:0016020">
    <property type="term" value="C:membrane"/>
    <property type="evidence" value="ECO:0007669"/>
    <property type="project" value="InterPro"/>
</dbReference>
<keyword evidence="1" id="KW-0812">Transmembrane</keyword>
<dbReference type="InterPro" id="IPR001902">
    <property type="entry name" value="SLC26A/SulP_fam"/>
</dbReference>
<keyword evidence="1" id="KW-0472">Membrane</keyword>
<dbReference type="PROSITE" id="PS50801">
    <property type="entry name" value="STAS"/>
    <property type="match status" value="1"/>
</dbReference>
<evidence type="ECO:0000313" key="3">
    <source>
        <dbReference type="EMBL" id="VDK19590.1"/>
    </source>
</evidence>
<dbReference type="SUPFAM" id="SSF52091">
    <property type="entry name" value="SpoIIaa-like"/>
    <property type="match status" value="1"/>
</dbReference>
<feature type="domain" description="STAS" evidence="2">
    <location>
        <begin position="85"/>
        <end position="236"/>
    </location>
</feature>
<dbReference type="EMBL" id="UYRR01002553">
    <property type="protein sequence ID" value="VDK19590.1"/>
    <property type="molecule type" value="Genomic_DNA"/>
</dbReference>
<dbReference type="Pfam" id="PF01740">
    <property type="entry name" value="STAS"/>
    <property type="match status" value="1"/>
</dbReference>